<sequence>QTYTYTECSIAQMSPIDSILNRVSSLTSKQFRNIPGTLEEAVSTGAKVFQSQLTKPFLAEQALIEEHNPYKHVTAKVRQGRSLCRDEEAFVKQREGNKTRKAIGDLLG</sequence>
<reference evidence="1 2" key="1">
    <citation type="submission" date="2011-02" db="EMBL/GenBank/DDBJ databases">
        <title>The Genome Sequence of Sphaeroforma arctica JP610.</title>
        <authorList>
            <consortium name="The Broad Institute Genome Sequencing Platform"/>
            <person name="Russ C."/>
            <person name="Cuomo C."/>
            <person name="Young S.K."/>
            <person name="Zeng Q."/>
            <person name="Gargeya S."/>
            <person name="Alvarado L."/>
            <person name="Berlin A."/>
            <person name="Chapman S.B."/>
            <person name="Chen Z."/>
            <person name="Freedman E."/>
            <person name="Gellesch M."/>
            <person name="Goldberg J."/>
            <person name="Griggs A."/>
            <person name="Gujja S."/>
            <person name="Heilman E."/>
            <person name="Heiman D."/>
            <person name="Howarth C."/>
            <person name="Mehta T."/>
            <person name="Neiman D."/>
            <person name="Pearson M."/>
            <person name="Roberts A."/>
            <person name="Saif S."/>
            <person name="Shea T."/>
            <person name="Shenoy N."/>
            <person name="Sisk P."/>
            <person name="Stolte C."/>
            <person name="Sykes S."/>
            <person name="White J."/>
            <person name="Yandava C."/>
            <person name="Burger G."/>
            <person name="Gray M.W."/>
            <person name="Holland P.W.H."/>
            <person name="King N."/>
            <person name="Lang F.B.F."/>
            <person name="Roger A.J."/>
            <person name="Ruiz-Trillo I."/>
            <person name="Haas B."/>
            <person name="Nusbaum C."/>
            <person name="Birren B."/>
        </authorList>
    </citation>
    <scope>NUCLEOTIDE SEQUENCE [LARGE SCALE GENOMIC DNA]</scope>
    <source>
        <strain evidence="1 2">JP610</strain>
    </source>
</reference>
<protein>
    <submittedName>
        <fullName evidence="1">Uncharacterized protein</fullName>
    </submittedName>
</protein>
<name>A0A0L0FME0_9EUKA</name>
<feature type="non-terminal residue" evidence="1">
    <location>
        <position position="1"/>
    </location>
</feature>
<dbReference type="Proteomes" id="UP000054560">
    <property type="component" value="Unassembled WGS sequence"/>
</dbReference>
<dbReference type="EMBL" id="KQ242807">
    <property type="protein sequence ID" value="KNC77198.1"/>
    <property type="molecule type" value="Genomic_DNA"/>
</dbReference>
<proteinExistence type="predicted"/>
<dbReference type="AlphaFoldDB" id="A0A0L0FME0"/>
<accession>A0A0L0FME0</accession>
<dbReference type="RefSeq" id="XP_014151100.1">
    <property type="nucleotide sequence ID" value="XM_014295625.1"/>
</dbReference>
<feature type="non-terminal residue" evidence="1">
    <location>
        <position position="108"/>
    </location>
</feature>
<gene>
    <name evidence="1" type="ORF">SARC_10337</name>
</gene>
<organism evidence="1 2">
    <name type="scientific">Sphaeroforma arctica JP610</name>
    <dbReference type="NCBI Taxonomy" id="667725"/>
    <lineage>
        <taxon>Eukaryota</taxon>
        <taxon>Ichthyosporea</taxon>
        <taxon>Ichthyophonida</taxon>
        <taxon>Sphaeroforma</taxon>
    </lineage>
</organism>
<evidence type="ECO:0000313" key="2">
    <source>
        <dbReference type="Proteomes" id="UP000054560"/>
    </source>
</evidence>
<evidence type="ECO:0000313" key="1">
    <source>
        <dbReference type="EMBL" id="KNC77198.1"/>
    </source>
</evidence>
<dbReference type="GeneID" id="25910841"/>
<keyword evidence="2" id="KW-1185">Reference proteome</keyword>